<dbReference type="Pfam" id="PF00703">
    <property type="entry name" value="Glyco_hydro_2"/>
    <property type="match status" value="1"/>
</dbReference>
<evidence type="ECO:0000259" key="6">
    <source>
        <dbReference type="Pfam" id="PF02836"/>
    </source>
</evidence>
<sequence length="1004" mass="114277">MKLRTTLCALLLLGCTYTQATERTKQNFNSGWRLTVGDVKEASRPNFDDTRWTRVTLPYAFNGDEAFKKDIVNLTDTICWYRKRFKLANIANKKVFIEFEGVRQGADFYLNGQHLGFSENGVMACGFDLTPYIKEGSNTIAVRCDNSWTYRSRQYDSRYQWNDRNFNANYGGIPKNVFLHITDKLYQTLPLYSNLGTTGTYIYATDFDIPGHKATIHAESQVRNEDSKPRKFTFFAKVLDMDGKEVALFQGPLTTIQPGETRTVKIQQPVSDLHFWSWGYGYLYTVQTLLKAKDGSEIDQVTTRTGFRKTRFAEGKIWLNDRVLMMHGYAQRTSNEWPGVGISVPAWLSDYSNDLMVKSNGNLVRWMHVTPWKQDIESCDRVGLIQAMPAGDAEKDVEGPRWQQRTALMRDAIIYNRNNPSILFYECGNESISREHMIEMKQIRDAYDPNGGRAIGSREMLDVNEAEYGGEMLYINKSKKHPMWAMEYCRDEGLRKYWDEQSYPYHKEGDGPLYRNAPALDYNHNMDAFAIEMVRRWYDYYMERPGTGTRVSSGGVKIVFSDTNTHHRGESNYRTSGVTDAMRIPKDAYYVHQVMWNGWVEPEKQQTYIIGHWNYPENTTKNVYVVSTANDVELFLNGKSLGHGKQSYRYLYTFENVTYEPGKLEAVAADGSRYALETAGQPYQLKLTAIQNPEGTKADGADMALFEVEVVDKQGRRCPLANQLVHFEMWGQGKWIGGIATRNNKDMQRPDKNRPAGLLDAAATKNVSDNYVGAMNLPVECGVNRVLVRTTTTAGKINLSAWAEGLQPAYIEINTEKVDAEKYLPQLTLKGRLDRGETPLTPSYTELAHGIDIVSAKTGCDNEHAANSFDDNELSEWKNDGRLSTAWITYRLAKKTVVDDICLKLTGWRMRSYPLEIYAGKQLIWSGETQRSLGYIHLKPTKAVKTNQITIRLKGAGKDKDAFGGIVEVAEPAAGELDLYKAKNGGDTKNELRIVEIEFLENNK</sequence>
<evidence type="ECO:0000313" key="10">
    <source>
        <dbReference type="EMBL" id="SEA61306.1"/>
    </source>
</evidence>
<dbReference type="GO" id="GO:0005975">
    <property type="term" value="P:carbohydrate metabolic process"/>
    <property type="evidence" value="ECO:0007669"/>
    <property type="project" value="InterPro"/>
</dbReference>
<dbReference type="EMBL" id="FNRF01000003">
    <property type="protein sequence ID" value="SEA61306.1"/>
    <property type="molecule type" value="Genomic_DNA"/>
</dbReference>
<dbReference type="InterPro" id="IPR051913">
    <property type="entry name" value="GH2_Domain-Containing"/>
</dbReference>
<evidence type="ECO:0000259" key="8">
    <source>
        <dbReference type="Pfam" id="PF16355"/>
    </source>
</evidence>
<evidence type="ECO:0000259" key="9">
    <source>
        <dbReference type="Pfam" id="PF18565"/>
    </source>
</evidence>
<dbReference type="Pfam" id="PF18565">
    <property type="entry name" value="Glyco_hydro2_C5"/>
    <property type="match status" value="1"/>
</dbReference>
<dbReference type="InterPro" id="IPR013783">
    <property type="entry name" value="Ig-like_fold"/>
</dbReference>
<feature type="domain" description="Glycosyl hydrolases family 2 sugar binding" evidence="7">
    <location>
        <begin position="47"/>
        <end position="179"/>
    </location>
</feature>
<dbReference type="OrthoDB" id="9801077at2"/>
<evidence type="ECO:0000256" key="2">
    <source>
        <dbReference type="ARBA" id="ARBA00022801"/>
    </source>
</evidence>
<evidence type="ECO:0000259" key="7">
    <source>
        <dbReference type="Pfam" id="PF02837"/>
    </source>
</evidence>
<protein>
    <submittedName>
        <fullName evidence="10">Beta-galactosidase/beta-glucuronidase</fullName>
    </submittedName>
</protein>
<reference evidence="10 11" key="1">
    <citation type="submission" date="2016-10" db="EMBL/GenBank/DDBJ databases">
        <authorList>
            <person name="de Groot N.N."/>
        </authorList>
    </citation>
    <scope>NUCLEOTIDE SEQUENCE [LARGE SCALE GENOMIC DNA]</scope>
    <source>
        <strain evidence="10 11">D31d</strain>
    </source>
</reference>
<keyword evidence="2" id="KW-0378">Hydrolase</keyword>
<name>A0A1H4CLJ4_XYLRU</name>
<dbReference type="Proteomes" id="UP000182257">
    <property type="component" value="Unassembled WGS sequence"/>
</dbReference>
<evidence type="ECO:0000259" key="5">
    <source>
        <dbReference type="Pfam" id="PF00703"/>
    </source>
</evidence>
<dbReference type="InterPro" id="IPR006102">
    <property type="entry name" value="Ig-like_GH2"/>
</dbReference>
<dbReference type="Gene3D" id="2.60.120.260">
    <property type="entry name" value="Galactose-binding domain-like"/>
    <property type="match status" value="1"/>
</dbReference>
<dbReference type="PANTHER" id="PTHR42732:SF1">
    <property type="entry name" value="BETA-MANNOSIDASE"/>
    <property type="match status" value="1"/>
</dbReference>
<proteinExistence type="inferred from homology"/>
<feature type="chain" id="PRO_5010325348" evidence="4">
    <location>
        <begin position="21"/>
        <end position="1004"/>
    </location>
</feature>
<accession>A0A1H4CLJ4</accession>
<organism evidence="10 11">
    <name type="scientific">Xylanibacter ruminicola</name>
    <name type="common">Prevotella ruminicola</name>
    <dbReference type="NCBI Taxonomy" id="839"/>
    <lineage>
        <taxon>Bacteria</taxon>
        <taxon>Pseudomonadati</taxon>
        <taxon>Bacteroidota</taxon>
        <taxon>Bacteroidia</taxon>
        <taxon>Bacteroidales</taxon>
        <taxon>Prevotellaceae</taxon>
        <taxon>Xylanibacter</taxon>
    </lineage>
</organism>
<dbReference type="SUPFAM" id="SSF49785">
    <property type="entry name" value="Galactose-binding domain-like"/>
    <property type="match status" value="1"/>
</dbReference>
<comment type="similarity">
    <text evidence="1">Belongs to the glycosyl hydrolase 2 family.</text>
</comment>
<gene>
    <name evidence="10" type="ORF">SAMN05216462_2029</name>
</gene>
<evidence type="ECO:0000256" key="1">
    <source>
        <dbReference type="ARBA" id="ARBA00007401"/>
    </source>
</evidence>
<feature type="domain" description="Glycoside hydrolase family 2 catalytic" evidence="6">
    <location>
        <begin position="314"/>
        <end position="449"/>
    </location>
</feature>
<dbReference type="InterPro" id="IPR017853">
    <property type="entry name" value="GH"/>
</dbReference>
<dbReference type="PANTHER" id="PTHR42732">
    <property type="entry name" value="BETA-GALACTOSIDASE"/>
    <property type="match status" value="1"/>
</dbReference>
<feature type="domain" description="Glycoside hydrolase family 2" evidence="9">
    <location>
        <begin position="693"/>
        <end position="811"/>
    </location>
</feature>
<dbReference type="SUPFAM" id="SSF51445">
    <property type="entry name" value="(Trans)glycosidases"/>
    <property type="match status" value="1"/>
</dbReference>
<feature type="domain" description="DUF4982" evidence="8">
    <location>
        <begin position="619"/>
        <end position="670"/>
    </location>
</feature>
<dbReference type="GO" id="GO:0004553">
    <property type="term" value="F:hydrolase activity, hydrolyzing O-glycosyl compounds"/>
    <property type="evidence" value="ECO:0007669"/>
    <property type="project" value="InterPro"/>
</dbReference>
<dbReference type="Gene3D" id="3.20.20.80">
    <property type="entry name" value="Glycosidases"/>
    <property type="match status" value="1"/>
</dbReference>
<dbReference type="InterPro" id="IPR006103">
    <property type="entry name" value="Glyco_hydro_2_cat"/>
</dbReference>
<keyword evidence="4" id="KW-0732">Signal</keyword>
<feature type="signal peptide" evidence="4">
    <location>
        <begin position="1"/>
        <end position="20"/>
    </location>
</feature>
<evidence type="ECO:0000313" key="11">
    <source>
        <dbReference type="Proteomes" id="UP000182257"/>
    </source>
</evidence>
<dbReference type="RefSeq" id="WP_074761398.1">
    <property type="nucleotide sequence ID" value="NZ_FNRF01000003.1"/>
</dbReference>
<dbReference type="SUPFAM" id="SSF49303">
    <property type="entry name" value="beta-Galactosidase/glucuronidase domain"/>
    <property type="match status" value="1"/>
</dbReference>
<dbReference type="Gene3D" id="2.60.40.10">
    <property type="entry name" value="Immunoglobulins"/>
    <property type="match status" value="3"/>
</dbReference>
<dbReference type="InterPro" id="IPR032311">
    <property type="entry name" value="DUF4982"/>
</dbReference>
<dbReference type="InterPro" id="IPR008979">
    <property type="entry name" value="Galactose-bd-like_sf"/>
</dbReference>
<dbReference type="AlphaFoldDB" id="A0A1H4CLJ4"/>
<dbReference type="InterPro" id="IPR036156">
    <property type="entry name" value="Beta-gal/glucu_dom_sf"/>
</dbReference>
<feature type="domain" description="Glycoside hydrolase family 2 immunoglobulin-like beta-sandwich" evidence="5">
    <location>
        <begin position="205"/>
        <end position="308"/>
    </location>
</feature>
<evidence type="ECO:0000256" key="4">
    <source>
        <dbReference type="SAM" id="SignalP"/>
    </source>
</evidence>
<dbReference type="Pfam" id="PF02836">
    <property type="entry name" value="Glyco_hydro_2_C"/>
    <property type="match status" value="1"/>
</dbReference>
<evidence type="ECO:0000256" key="3">
    <source>
        <dbReference type="ARBA" id="ARBA00023295"/>
    </source>
</evidence>
<dbReference type="InterPro" id="IPR006104">
    <property type="entry name" value="Glyco_hydro_2_N"/>
</dbReference>
<dbReference type="PROSITE" id="PS51257">
    <property type="entry name" value="PROKAR_LIPOPROTEIN"/>
    <property type="match status" value="1"/>
</dbReference>
<dbReference type="Pfam" id="PF02837">
    <property type="entry name" value="Glyco_hydro_2_N"/>
    <property type="match status" value="1"/>
</dbReference>
<dbReference type="InterPro" id="IPR040605">
    <property type="entry name" value="Glyco_hydro2_dom5"/>
</dbReference>
<dbReference type="Pfam" id="PF16355">
    <property type="entry name" value="DUF4982"/>
    <property type="match status" value="1"/>
</dbReference>
<keyword evidence="3" id="KW-0326">Glycosidase</keyword>